<protein>
    <submittedName>
        <fullName evidence="2">Uncharacterized protein</fullName>
    </submittedName>
</protein>
<feature type="compositionally biased region" description="Polar residues" evidence="1">
    <location>
        <begin position="77"/>
        <end position="86"/>
    </location>
</feature>
<keyword evidence="3" id="KW-1185">Reference proteome</keyword>
<evidence type="ECO:0000313" key="3">
    <source>
        <dbReference type="Proteomes" id="UP000265520"/>
    </source>
</evidence>
<organism evidence="2 3">
    <name type="scientific">Trifolium medium</name>
    <dbReference type="NCBI Taxonomy" id="97028"/>
    <lineage>
        <taxon>Eukaryota</taxon>
        <taxon>Viridiplantae</taxon>
        <taxon>Streptophyta</taxon>
        <taxon>Embryophyta</taxon>
        <taxon>Tracheophyta</taxon>
        <taxon>Spermatophyta</taxon>
        <taxon>Magnoliopsida</taxon>
        <taxon>eudicotyledons</taxon>
        <taxon>Gunneridae</taxon>
        <taxon>Pentapetalae</taxon>
        <taxon>rosids</taxon>
        <taxon>fabids</taxon>
        <taxon>Fabales</taxon>
        <taxon>Fabaceae</taxon>
        <taxon>Papilionoideae</taxon>
        <taxon>50 kb inversion clade</taxon>
        <taxon>NPAAA clade</taxon>
        <taxon>Hologalegina</taxon>
        <taxon>IRL clade</taxon>
        <taxon>Trifolieae</taxon>
        <taxon>Trifolium</taxon>
    </lineage>
</organism>
<dbReference type="AlphaFoldDB" id="A0A392MS68"/>
<accession>A0A392MS68</accession>
<feature type="compositionally biased region" description="Basic and acidic residues" evidence="1">
    <location>
        <begin position="160"/>
        <end position="170"/>
    </location>
</feature>
<dbReference type="EMBL" id="LXQA010018133">
    <property type="protein sequence ID" value="MCH90357.1"/>
    <property type="molecule type" value="Genomic_DNA"/>
</dbReference>
<dbReference type="Proteomes" id="UP000265520">
    <property type="component" value="Unassembled WGS sequence"/>
</dbReference>
<evidence type="ECO:0000313" key="2">
    <source>
        <dbReference type="EMBL" id="MCH90357.1"/>
    </source>
</evidence>
<evidence type="ECO:0000256" key="1">
    <source>
        <dbReference type="SAM" id="MobiDB-lite"/>
    </source>
</evidence>
<feature type="region of interest" description="Disordered" evidence="1">
    <location>
        <begin position="77"/>
        <end position="104"/>
    </location>
</feature>
<feature type="region of interest" description="Disordered" evidence="1">
    <location>
        <begin position="158"/>
        <end position="192"/>
    </location>
</feature>
<feature type="compositionally biased region" description="Polar residues" evidence="1">
    <location>
        <begin position="183"/>
        <end position="192"/>
    </location>
</feature>
<sequence length="275" mass="29554">MLTWTLSPIGPIESGPICLGESQEVRAEGKGDGSSGSGKPILRLGQSMSENLDNILMGHATNIKVLVDDISGETVSNCSSQSQGKENGSILKASSRPGGVKHRKAVIRPNSLPLIGAPKCLRFAEAIVASSRNGKHRKASSLDEGVVWSAGKLTRGKSKARVEVTTEEKGSSSSSQKGHNEQDVNVGSTSSNHEAYQSGVNWLLCEDSLDDVDSYVESKKHPDAIAAEAEYLFEIQQDLGLNSVCKENDIEVHMVDMENKDQLKMVVNEEAQHVQ</sequence>
<name>A0A392MS68_9FABA</name>
<proteinExistence type="predicted"/>
<gene>
    <name evidence="2" type="ORF">A2U01_0011271</name>
</gene>
<reference evidence="2 3" key="1">
    <citation type="journal article" date="2018" name="Front. Plant Sci.">
        <title>Red Clover (Trifolium pratense) and Zigzag Clover (T. medium) - A Picture of Genomic Similarities and Differences.</title>
        <authorList>
            <person name="Dluhosova J."/>
            <person name="Istvanek J."/>
            <person name="Nedelnik J."/>
            <person name="Repkova J."/>
        </authorList>
    </citation>
    <scope>NUCLEOTIDE SEQUENCE [LARGE SCALE GENOMIC DNA]</scope>
    <source>
        <strain evidence="3">cv. 10/8</strain>
        <tissue evidence="2">Leaf</tissue>
    </source>
</reference>
<comment type="caution">
    <text evidence="2">The sequence shown here is derived from an EMBL/GenBank/DDBJ whole genome shotgun (WGS) entry which is preliminary data.</text>
</comment>